<sequence length="233" mass="25984">MKAPGERRDTSKWCDFHSDHGHRTEDCITLRMEVNELLKKGHLREYLSDRARVASTTEAMTRIARTHHGDVKAICERLSKCISFASDEDKCVLAPHHDALVISLTIANSLMKRTLVDNGSSTNILFMDAYKGLGLDENALTRKSTPLVGFSGEVKQTIGEVTLPVYAGGINRQTKFLILDCATAYNAIMGRPWIHDMGAVPSTLHQTIKFPTPWGVKEIKGEQEHARSCYQTT</sequence>
<name>A0A6D2KVA8_9BRAS</name>
<protein>
    <submittedName>
        <fullName evidence="1">Uncharacterized protein</fullName>
    </submittedName>
</protein>
<comment type="caution">
    <text evidence="1">The sequence shown here is derived from an EMBL/GenBank/DDBJ whole genome shotgun (WGS) entry which is preliminary data.</text>
</comment>
<dbReference type="AlphaFoldDB" id="A0A6D2KVA8"/>
<dbReference type="CDD" id="cd00303">
    <property type="entry name" value="retropepsin_like"/>
    <property type="match status" value="1"/>
</dbReference>
<dbReference type="InterPro" id="IPR021109">
    <property type="entry name" value="Peptidase_aspartic_dom_sf"/>
</dbReference>
<dbReference type="PANTHER" id="PTHR33240:SF8">
    <property type="entry name" value="OS03G0439900 PROTEIN"/>
    <property type="match status" value="1"/>
</dbReference>
<reference evidence="1" key="1">
    <citation type="submission" date="2020-01" db="EMBL/GenBank/DDBJ databases">
        <authorList>
            <person name="Mishra B."/>
        </authorList>
    </citation>
    <scope>NUCLEOTIDE SEQUENCE [LARGE SCALE GENOMIC DNA]</scope>
</reference>
<keyword evidence="2" id="KW-1185">Reference proteome</keyword>
<dbReference type="EMBL" id="CACVBM020001718">
    <property type="protein sequence ID" value="CAA7058434.1"/>
    <property type="molecule type" value="Genomic_DNA"/>
</dbReference>
<dbReference type="Proteomes" id="UP000467841">
    <property type="component" value="Unassembled WGS sequence"/>
</dbReference>
<evidence type="ECO:0000313" key="2">
    <source>
        <dbReference type="Proteomes" id="UP000467841"/>
    </source>
</evidence>
<accession>A0A6D2KVA8</accession>
<dbReference type="SUPFAM" id="SSF50630">
    <property type="entry name" value="Acid proteases"/>
    <property type="match status" value="1"/>
</dbReference>
<organism evidence="1 2">
    <name type="scientific">Microthlaspi erraticum</name>
    <dbReference type="NCBI Taxonomy" id="1685480"/>
    <lineage>
        <taxon>Eukaryota</taxon>
        <taxon>Viridiplantae</taxon>
        <taxon>Streptophyta</taxon>
        <taxon>Embryophyta</taxon>
        <taxon>Tracheophyta</taxon>
        <taxon>Spermatophyta</taxon>
        <taxon>Magnoliopsida</taxon>
        <taxon>eudicotyledons</taxon>
        <taxon>Gunneridae</taxon>
        <taxon>Pentapetalae</taxon>
        <taxon>rosids</taxon>
        <taxon>malvids</taxon>
        <taxon>Brassicales</taxon>
        <taxon>Brassicaceae</taxon>
        <taxon>Coluteocarpeae</taxon>
        <taxon>Microthlaspi</taxon>
    </lineage>
</organism>
<dbReference type="OrthoDB" id="1745575at2759"/>
<proteinExistence type="predicted"/>
<dbReference type="Gene3D" id="2.40.70.10">
    <property type="entry name" value="Acid Proteases"/>
    <property type="match status" value="1"/>
</dbReference>
<evidence type="ECO:0000313" key="1">
    <source>
        <dbReference type="EMBL" id="CAA7058434.1"/>
    </source>
</evidence>
<dbReference type="PANTHER" id="PTHR33240">
    <property type="entry name" value="OS08G0508500 PROTEIN"/>
    <property type="match status" value="1"/>
</dbReference>
<gene>
    <name evidence="1" type="ORF">MERR_LOCUS45670</name>
</gene>